<keyword evidence="9" id="KW-1185">Reference proteome</keyword>
<dbReference type="PANTHER" id="PTHR47893:SF1">
    <property type="entry name" value="REGULATORY PROTEIN PCHR"/>
    <property type="match status" value="1"/>
</dbReference>
<dbReference type="SUPFAM" id="SSF46689">
    <property type="entry name" value="Homeodomain-like"/>
    <property type="match status" value="1"/>
</dbReference>
<dbReference type="Pfam" id="PF00072">
    <property type="entry name" value="Response_reg"/>
    <property type="match status" value="1"/>
</dbReference>
<dbReference type="InterPro" id="IPR011006">
    <property type="entry name" value="CheY-like_superfamily"/>
</dbReference>
<reference evidence="8 9" key="1">
    <citation type="submission" date="2017-05" db="EMBL/GenBank/DDBJ databases">
        <title>Complete and WGS of Bordetella genogroups.</title>
        <authorList>
            <person name="Spilker T."/>
            <person name="LiPuma J."/>
        </authorList>
    </citation>
    <scope>NUCLEOTIDE SEQUENCE [LARGE SCALE GENOMIC DNA]</scope>
    <source>
        <strain evidence="8 9">AU10456</strain>
    </source>
</reference>
<dbReference type="InterPro" id="IPR018062">
    <property type="entry name" value="HTH_AraC-typ_CS"/>
</dbReference>
<dbReference type="OrthoDB" id="9801101at2"/>
<dbReference type="Pfam" id="PF12833">
    <property type="entry name" value="HTH_18"/>
    <property type="match status" value="1"/>
</dbReference>
<keyword evidence="2" id="KW-0238">DNA-binding</keyword>
<dbReference type="GO" id="GO:0043565">
    <property type="term" value="F:sequence-specific DNA binding"/>
    <property type="evidence" value="ECO:0007669"/>
    <property type="project" value="InterPro"/>
</dbReference>
<name>A0A261TRB4_9BORD</name>
<dbReference type="InterPro" id="IPR001789">
    <property type="entry name" value="Sig_transdc_resp-reg_receiver"/>
</dbReference>
<feature type="domain" description="Response regulatory" evidence="7">
    <location>
        <begin position="10"/>
        <end position="126"/>
    </location>
</feature>
<dbReference type="InterPro" id="IPR018060">
    <property type="entry name" value="HTH_AraC"/>
</dbReference>
<gene>
    <name evidence="8" type="ORF">CAL25_10735</name>
</gene>
<dbReference type="PRINTS" id="PR00032">
    <property type="entry name" value="HTHARAC"/>
</dbReference>
<evidence type="ECO:0008006" key="10">
    <source>
        <dbReference type="Google" id="ProtNLM"/>
    </source>
</evidence>
<dbReference type="InterPro" id="IPR009057">
    <property type="entry name" value="Homeodomain-like_sf"/>
</dbReference>
<keyword evidence="4" id="KW-0597">Phosphoprotein</keyword>
<dbReference type="SUPFAM" id="SSF52172">
    <property type="entry name" value="CheY-like"/>
    <property type="match status" value="1"/>
</dbReference>
<dbReference type="PANTHER" id="PTHR47893">
    <property type="entry name" value="REGULATORY PROTEIN PCHR"/>
    <property type="match status" value="1"/>
</dbReference>
<evidence type="ECO:0000256" key="1">
    <source>
        <dbReference type="ARBA" id="ARBA00023015"/>
    </source>
</evidence>
<evidence type="ECO:0000259" key="6">
    <source>
        <dbReference type="PROSITE" id="PS01124"/>
    </source>
</evidence>
<dbReference type="PROSITE" id="PS01124">
    <property type="entry name" value="HTH_ARAC_FAMILY_2"/>
    <property type="match status" value="1"/>
</dbReference>
<evidence type="ECO:0000313" key="8">
    <source>
        <dbReference type="EMBL" id="OZI51975.1"/>
    </source>
</evidence>
<dbReference type="RefSeq" id="WP_094799933.1">
    <property type="nucleotide sequence ID" value="NZ_NEVP01000006.1"/>
</dbReference>
<evidence type="ECO:0000256" key="2">
    <source>
        <dbReference type="ARBA" id="ARBA00023125"/>
    </source>
</evidence>
<dbReference type="GO" id="GO:0000160">
    <property type="term" value="P:phosphorelay signal transduction system"/>
    <property type="evidence" value="ECO:0007669"/>
    <property type="project" value="InterPro"/>
</dbReference>
<dbReference type="SMART" id="SM00342">
    <property type="entry name" value="HTH_ARAC"/>
    <property type="match status" value="1"/>
</dbReference>
<evidence type="ECO:0000256" key="4">
    <source>
        <dbReference type="PROSITE-ProRule" id="PRU00169"/>
    </source>
</evidence>
<dbReference type="AlphaFoldDB" id="A0A261TRB4"/>
<feature type="modified residue" description="4-aspartylphosphate" evidence="4">
    <location>
        <position position="59"/>
    </location>
</feature>
<dbReference type="PROSITE" id="PS50110">
    <property type="entry name" value="RESPONSE_REGULATORY"/>
    <property type="match status" value="1"/>
</dbReference>
<keyword evidence="1" id="KW-0805">Transcription regulation</keyword>
<dbReference type="GO" id="GO:0003700">
    <property type="term" value="F:DNA-binding transcription factor activity"/>
    <property type="evidence" value="ECO:0007669"/>
    <property type="project" value="InterPro"/>
</dbReference>
<feature type="region of interest" description="Disordered" evidence="5">
    <location>
        <begin position="269"/>
        <end position="294"/>
    </location>
</feature>
<evidence type="ECO:0000313" key="9">
    <source>
        <dbReference type="Proteomes" id="UP000216913"/>
    </source>
</evidence>
<dbReference type="Proteomes" id="UP000216913">
    <property type="component" value="Unassembled WGS sequence"/>
</dbReference>
<dbReference type="InterPro" id="IPR020449">
    <property type="entry name" value="Tscrpt_reg_AraC-type_HTH"/>
</dbReference>
<dbReference type="Gene3D" id="1.10.10.60">
    <property type="entry name" value="Homeodomain-like"/>
    <property type="match status" value="2"/>
</dbReference>
<protein>
    <recommendedName>
        <fullName evidence="10">DNA-binding response regulator</fullName>
    </recommendedName>
</protein>
<dbReference type="EMBL" id="NEVP01000006">
    <property type="protein sequence ID" value="OZI51975.1"/>
    <property type="molecule type" value="Genomic_DNA"/>
</dbReference>
<feature type="domain" description="HTH araC/xylS-type" evidence="6">
    <location>
        <begin position="153"/>
        <end position="251"/>
    </location>
</feature>
<comment type="caution">
    <text evidence="8">The sequence shown here is derived from an EMBL/GenBank/DDBJ whole genome shotgun (WGS) entry which is preliminary data.</text>
</comment>
<feature type="compositionally biased region" description="Basic and acidic residues" evidence="5">
    <location>
        <begin position="269"/>
        <end position="278"/>
    </location>
</feature>
<evidence type="ECO:0000259" key="7">
    <source>
        <dbReference type="PROSITE" id="PS50110"/>
    </source>
</evidence>
<proteinExistence type="predicted"/>
<evidence type="ECO:0000256" key="5">
    <source>
        <dbReference type="SAM" id="MobiDB-lite"/>
    </source>
</evidence>
<accession>A0A261TRB4</accession>
<dbReference type="InterPro" id="IPR053142">
    <property type="entry name" value="PchR_regulatory_protein"/>
</dbReference>
<sequence length="294" mass="31788">MLRASAHRDHVLLVDDNPDELRLLIELLRGANFRIALAFDGTQGYKRAAAISPDLILMDLRMPQTDGFAACRLLQHDPVTANIPIIFLSASRSLDERLNVLQNGGVDFIQKPFAPSEVLARIQIHLKRGAQRREQAVQPSARPRLSAEQVIVNAAKSYLAQCLAAPPTLAELARKVGTYEKKLSLAFRRQLGKTVFEHLRDARLDRAQQLLSDTRLSVTDIAAETGFSNAANFATAFRKKAGLTPTEFRAGLCGAGATAHMGLIDAAGHGHEDRHDGDGGGADVACTTGLPDAS</sequence>
<keyword evidence="3" id="KW-0804">Transcription</keyword>
<organism evidence="8 9">
    <name type="scientific">Bordetella genomosp. 5</name>
    <dbReference type="NCBI Taxonomy" id="1395608"/>
    <lineage>
        <taxon>Bacteria</taxon>
        <taxon>Pseudomonadati</taxon>
        <taxon>Pseudomonadota</taxon>
        <taxon>Betaproteobacteria</taxon>
        <taxon>Burkholderiales</taxon>
        <taxon>Alcaligenaceae</taxon>
        <taxon>Bordetella</taxon>
    </lineage>
</organism>
<dbReference type="SMART" id="SM00448">
    <property type="entry name" value="REC"/>
    <property type="match status" value="1"/>
</dbReference>
<evidence type="ECO:0000256" key="3">
    <source>
        <dbReference type="ARBA" id="ARBA00023163"/>
    </source>
</evidence>
<dbReference type="Gene3D" id="3.40.50.2300">
    <property type="match status" value="1"/>
</dbReference>
<dbReference type="PROSITE" id="PS00041">
    <property type="entry name" value="HTH_ARAC_FAMILY_1"/>
    <property type="match status" value="1"/>
</dbReference>